<dbReference type="RefSeq" id="WP_307211939.1">
    <property type="nucleotide sequence ID" value="NZ_JAUSTI010000001.1"/>
</dbReference>
<organism evidence="1 2">
    <name type="scientific">Paenibacillus tundrae</name>
    <dbReference type="NCBI Taxonomy" id="528187"/>
    <lineage>
        <taxon>Bacteria</taxon>
        <taxon>Bacillati</taxon>
        <taxon>Bacillota</taxon>
        <taxon>Bacilli</taxon>
        <taxon>Bacillales</taxon>
        <taxon>Paenibacillaceae</taxon>
        <taxon>Paenibacillus</taxon>
    </lineage>
</organism>
<gene>
    <name evidence="1" type="ORF">J2T19_000156</name>
</gene>
<dbReference type="Proteomes" id="UP001233836">
    <property type="component" value="Unassembled WGS sequence"/>
</dbReference>
<accession>A0ABT9W660</accession>
<evidence type="ECO:0000313" key="1">
    <source>
        <dbReference type="EMBL" id="MDQ0168719.1"/>
    </source>
</evidence>
<sequence>MAKLNVVIPAVEVTVDGAAYRKVDRKAQVGDIIRFIDEEGTEEITNGGFYAVNRIDSFGDARITDDEGDDDFDTNGYSFEVYAPISEPATDTVTFQSATWRKVDRDVRGGDAIKFTDESLPSYLTESELYVVNYVDRVGDPRITDDDGDEYDAGGRDYEVYEKVMDSAAVEYREVKREAAVGERIKIVEKLNWERRYVNGDTFVVTGDAGDGDVRIDTIEEPSTCVFYSEYVVLEPVTKDVEPAQPERLKVGEYARVVEEDHHALDLPVEQRFDRATEEVNAA</sequence>
<protein>
    <recommendedName>
        <fullName evidence="3">DUF5666 domain-containing protein</fullName>
    </recommendedName>
</protein>
<evidence type="ECO:0000313" key="2">
    <source>
        <dbReference type="Proteomes" id="UP001233836"/>
    </source>
</evidence>
<evidence type="ECO:0008006" key="3">
    <source>
        <dbReference type="Google" id="ProtNLM"/>
    </source>
</evidence>
<reference evidence="1 2" key="1">
    <citation type="submission" date="2023-07" db="EMBL/GenBank/DDBJ databases">
        <title>Sorghum-associated microbial communities from plants grown in Nebraska, USA.</title>
        <authorList>
            <person name="Schachtman D."/>
        </authorList>
    </citation>
    <scope>NUCLEOTIDE SEQUENCE [LARGE SCALE GENOMIC DNA]</scope>
    <source>
        <strain evidence="1 2">DS1314</strain>
    </source>
</reference>
<keyword evidence="2" id="KW-1185">Reference proteome</keyword>
<dbReference type="EMBL" id="JAUSTI010000001">
    <property type="protein sequence ID" value="MDQ0168719.1"/>
    <property type="molecule type" value="Genomic_DNA"/>
</dbReference>
<comment type="caution">
    <text evidence="1">The sequence shown here is derived from an EMBL/GenBank/DDBJ whole genome shotgun (WGS) entry which is preliminary data.</text>
</comment>
<proteinExistence type="predicted"/>
<name>A0ABT9W660_9BACL</name>